<sequence>MRVRSLAAAAVVLALAAGCRATEWPSDADPAEFCDAVTGPVFTEGGYDKALERIGTPEDLPFEARRYLLHHAGNGESDPVGEQALDKYVAMYC</sequence>
<name>A0ABX7PNX0_9ACTN</name>
<gene>
    <name evidence="2" type="ORF">CFH99_18585</name>
</gene>
<keyword evidence="1" id="KW-0732">Signal</keyword>
<feature type="chain" id="PRO_5046602049" description="DUF732 domain-containing protein" evidence="1">
    <location>
        <begin position="22"/>
        <end position="93"/>
    </location>
</feature>
<evidence type="ECO:0000313" key="3">
    <source>
        <dbReference type="Proteomes" id="UP000662818"/>
    </source>
</evidence>
<dbReference type="Proteomes" id="UP000662818">
    <property type="component" value="Chromosome"/>
</dbReference>
<keyword evidence="3" id="KW-1185">Reference proteome</keyword>
<dbReference type="PROSITE" id="PS51257">
    <property type="entry name" value="PROKAR_LIPOPROTEIN"/>
    <property type="match status" value="1"/>
</dbReference>
<accession>A0ABX7PNX0</accession>
<feature type="signal peptide" evidence="1">
    <location>
        <begin position="1"/>
        <end position="21"/>
    </location>
</feature>
<organism evidence="2 3">
    <name type="scientific">Nocardioides aromaticivorans</name>
    <dbReference type="NCBI Taxonomy" id="200618"/>
    <lineage>
        <taxon>Bacteria</taxon>
        <taxon>Bacillati</taxon>
        <taxon>Actinomycetota</taxon>
        <taxon>Actinomycetes</taxon>
        <taxon>Propionibacteriales</taxon>
        <taxon>Nocardioidaceae</taxon>
        <taxon>Nocardioides</taxon>
    </lineage>
</organism>
<reference evidence="2 3" key="1">
    <citation type="submission" date="2017-06" db="EMBL/GenBank/DDBJ databases">
        <title>Complete Genome Sequence of the Soil Carbazole-Degrading Bacterium Nocardioides aromaticivorans IC177.</title>
        <authorList>
            <person name="Vejarano F."/>
            <person name="Suzuki-Minakuchi C."/>
            <person name="Ohtsubo Y."/>
            <person name="Tsuda M."/>
            <person name="Okada K."/>
            <person name="Nojiri H."/>
        </authorList>
    </citation>
    <scope>NUCLEOTIDE SEQUENCE [LARGE SCALE GENOMIC DNA]</scope>
    <source>
        <strain evidence="2 3">IC177</strain>
    </source>
</reference>
<evidence type="ECO:0000313" key="2">
    <source>
        <dbReference type="EMBL" id="QSR27635.1"/>
    </source>
</evidence>
<dbReference type="EMBL" id="CP022295">
    <property type="protein sequence ID" value="QSR27635.1"/>
    <property type="molecule type" value="Genomic_DNA"/>
</dbReference>
<protein>
    <recommendedName>
        <fullName evidence="4">DUF732 domain-containing protein</fullName>
    </recommendedName>
</protein>
<proteinExistence type="predicted"/>
<evidence type="ECO:0000256" key="1">
    <source>
        <dbReference type="SAM" id="SignalP"/>
    </source>
</evidence>
<evidence type="ECO:0008006" key="4">
    <source>
        <dbReference type="Google" id="ProtNLM"/>
    </source>
</evidence>